<dbReference type="PANTHER" id="PTHR16223">
    <property type="entry name" value="TRANSCRIPTION FACTOR BHLH83-RELATED"/>
    <property type="match status" value="1"/>
</dbReference>
<dbReference type="EMBL" id="HG670306">
    <property type="protein sequence ID" value="CDM84887.1"/>
    <property type="molecule type" value="Genomic_DNA"/>
</dbReference>
<dbReference type="HOGENOM" id="CLU_1513206_0_0_1"/>
<reference evidence="3" key="1">
    <citation type="journal article" date="2014" name="Science">
        <title>Structural and functional partitioning of bread wheat chromosome 3B.</title>
        <authorList>
            <person name="Choulet F."/>
            <person name="Alberti A."/>
            <person name="Theil S."/>
            <person name="Glover N."/>
            <person name="Barbe V."/>
            <person name="Daron J."/>
            <person name="Pingault L."/>
            <person name="Sourdille P."/>
            <person name="Couloux A."/>
            <person name="Paux E."/>
            <person name="Leroy P."/>
            <person name="Mangenot S."/>
            <person name="Guilhot N."/>
            <person name="Le Gouis J."/>
            <person name="Balfourier F."/>
            <person name="Alaux M."/>
            <person name="Jamilloux V."/>
            <person name="Poulain J."/>
            <person name="Durand C."/>
            <person name="Bellec A."/>
            <person name="Gaspin C."/>
            <person name="Safar J."/>
            <person name="Dolezel J."/>
            <person name="Rogers J."/>
            <person name="Vandepoele K."/>
            <person name="Aury J.M."/>
            <person name="Mayer K."/>
            <person name="Berges H."/>
            <person name="Quesneville H."/>
            <person name="Wincker P."/>
            <person name="Feuillet C."/>
        </authorList>
    </citation>
    <scope>NUCLEOTIDE SEQUENCE</scope>
</reference>
<sequence length="178" mass="20000">MGMAMPALMPSADVDESITVDNGSNDLSRSFSISSSDDTNSIIMFSTPGSKKAKVLIDTDGGMFGMLTTYLDMPGMDDYLQLQQDFIACTVHTKHGCATHPRSIAERERRASNSKRLRRLQDFVPNMDKQTTMSDKDLEYLLISGERVASRPKRPSSWWYPTPLGFFFFHAYTALAFF</sequence>
<protein>
    <recommendedName>
        <fullName evidence="4">BHLH domain-containing protein</fullName>
    </recommendedName>
</protein>
<dbReference type="ExpressionAtlas" id="A0A077RVX3">
    <property type="expression patterns" value="baseline"/>
</dbReference>
<organism evidence="3">
    <name type="scientific">Triticum aestivum</name>
    <name type="common">Wheat</name>
    <dbReference type="NCBI Taxonomy" id="4565"/>
    <lineage>
        <taxon>Eukaryota</taxon>
        <taxon>Viridiplantae</taxon>
        <taxon>Streptophyta</taxon>
        <taxon>Embryophyta</taxon>
        <taxon>Tracheophyta</taxon>
        <taxon>Spermatophyta</taxon>
        <taxon>Magnoliopsida</taxon>
        <taxon>Liliopsida</taxon>
        <taxon>Poales</taxon>
        <taxon>Poaceae</taxon>
        <taxon>BOP clade</taxon>
        <taxon>Pooideae</taxon>
        <taxon>Triticodae</taxon>
        <taxon>Triticeae</taxon>
        <taxon>Triticinae</taxon>
        <taxon>Triticum</taxon>
    </lineage>
</organism>
<proteinExistence type="predicted"/>
<dbReference type="PANTHER" id="PTHR16223:SF347">
    <property type="entry name" value="OS01G0900800 PROTEIN"/>
    <property type="match status" value="1"/>
</dbReference>
<dbReference type="AlphaFoldDB" id="A0A077RVX3"/>
<dbReference type="GO" id="GO:0005634">
    <property type="term" value="C:nucleus"/>
    <property type="evidence" value="ECO:0007669"/>
    <property type="project" value="UniProtKB-SubCell"/>
</dbReference>
<dbReference type="InterPro" id="IPR045843">
    <property type="entry name" value="IND-like"/>
</dbReference>
<evidence type="ECO:0000313" key="3">
    <source>
        <dbReference type="EMBL" id="CDM84887.1"/>
    </source>
</evidence>
<dbReference type="GO" id="GO:0003700">
    <property type="term" value="F:DNA-binding transcription factor activity"/>
    <property type="evidence" value="ECO:0007669"/>
    <property type="project" value="InterPro"/>
</dbReference>
<accession>A0A077RVX3</accession>
<evidence type="ECO:0000256" key="2">
    <source>
        <dbReference type="ARBA" id="ARBA00023242"/>
    </source>
</evidence>
<comment type="subcellular location">
    <subcellularLocation>
        <location evidence="1">Nucleus</location>
    </subcellularLocation>
</comment>
<name>A0A077RVX3_WHEAT</name>
<dbReference type="SMR" id="A0A077RVX3"/>
<keyword evidence="2" id="KW-0539">Nucleus</keyword>
<evidence type="ECO:0000256" key="1">
    <source>
        <dbReference type="ARBA" id="ARBA00004123"/>
    </source>
</evidence>
<gene>
    <name evidence="3" type="ORF">TRAES_3BF117500140CFD_c1</name>
</gene>
<evidence type="ECO:0008006" key="4">
    <source>
        <dbReference type="Google" id="ProtNLM"/>
    </source>
</evidence>